<evidence type="ECO:0000313" key="6">
    <source>
        <dbReference type="EMBL" id="RJT09729.1"/>
    </source>
</evidence>
<gene>
    <name evidence="6" type="ORF">D5396_20695</name>
</gene>
<reference evidence="6 7" key="1">
    <citation type="submission" date="2018-09" db="EMBL/GenBank/DDBJ databases">
        <authorList>
            <person name="Le Fleche-Mateos A."/>
        </authorList>
    </citation>
    <scope>NUCLEOTIDE SEQUENCE [LARGE SCALE GENOMIC DNA]</scope>
    <source>
        <strain evidence="6 7">DSM 30078</strain>
    </source>
</reference>
<evidence type="ECO:0000313" key="7">
    <source>
        <dbReference type="Proteomes" id="UP000284119"/>
    </source>
</evidence>
<evidence type="ECO:0000256" key="3">
    <source>
        <dbReference type="ARBA" id="ARBA00023125"/>
    </source>
</evidence>
<dbReference type="InterPro" id="IPR036390">
    <property type="entry name" value="WH_DNA-bd_sf"/>
</dbReference>
<comment type="caution">
    <text evidence="6">The sequence shown here is derived from an EMBL/GenBank/DDBJ whole genome shotgun (WGS) entry which is preliminary data.</text>
</comment>
<comment type="similarity">
    <text evidence="1">Belongs to the LysR transcriptional regulatory family.</text>
</comment>
<keyword evidence="2" id="KW-0805">Transcription regulation</keyword>
<evidence type="ECO:0000259" key="5">
    <source>
        <dbReference type="PROSITE" id="PS50931"/>
    </source>
</evidence>
<dbReference type="SUPFAM" id="SSF46785">
    <property type="entry name" value="Winged helix' DNA-binding domain"/>
    <property type="match status" value="1"/>
</dbReference>
<keyword evidence="4" id="KW-0804">Transcription</keyword>
<dbReference type="Pfam" id="PF03466">
    <property type="entry name" value="LysR_substrate"/>
    <property type="match status" value="1"/>
</dbReference>
<dbReference type="EMBL" id="RAHG01000014">
    <property type="protein sequence ID" value="RJT09729.1"/>
    <property type="molecule type" value="Genomic_DNA"/>
</dbReference>
<evidence type="ECO:0000256" key="4">
    <source>
        <dbReference type="ARBA" id="ARBA00023163"/>
    </source>
</evidence>
<protein>
    <submittedName>
        <fullName evidence="6">LysR family transcriptional regulator</fullName>
    </submittedName>
</protein>
<proteinExistence type="inferred from homology"/>
<evidence type="ECO:0000256" key="1">
    <source>
        <dbReference type="ARBA" id="ARBA00009437"/>
    </source>
</evidence>
<sequence length="326" mass="36030">MIRPYNVCRYNCVFSFCLIKDGCNDSSIGVTMNLHDVSLFLVITETRSLTQAAKRQGISAMAVSRRLASLERELGTRLLQRTTRSVSLTQEGMEFLPYAQALIEAETGARALFSPSTQGAAGLLRITAPSGFGRRNILPLISELLADNPELSIDLQLSEDVVDIVGRGIDVAIRIAPLKDSTLIARKIADSPRVICASPDYLKVNGMPTSVEDLKKHHCLRLSSVPQWIFERGGDVFRVRVEGRFISDNVEGVRELCAQGLGLAQLTRWDVMKEIRKGTLVEIELSDARPQDLSVWAVLPTTRYLPLRVSTFIDKLKSSLTLLATS</sequence>
<dbReference type="InterPro" id="IPR000847">
    <property type="entry name" value="LysR_HTH_N"/>
</dbReference>
<feature type="domain" description="HTH lysR-type" evidence="5">
    <location>
        <begin position="32"/>
        <end position="89"/>
    </location>
</feature>
<dbReference type="InterPro" id="IPR036388">
    <property type="entry name" value="WH-like_DNA-bd_sf"/>
</dbReference>
<dbReference type="Gene3D" id="3.40.190.290">
    <property type="match status" value="1"/>
</dbReference>
<keyword evidence="3" id="KW-0238">DNA-binding</keyword>
<organism evidence="6 7">
    <name type="scientific">Rahnella inusitata</name>
    <dbReference type="NCBI Taxonomy" id="58169"/>
    <lineage>
        <taxon>Bacteria</taxon>
        <taxon>Pseudomonadati</taxon>
        <taxon>Pseudomonadota</taxon>
        <taxon>Gammaproteobacteria</taxon>
        <taxon>Enterobacterales</taxon>
        <taxon>Yersiniaceae</taxon>
        <taxon>Rahnella</taxon>
    </lineage>
</organism>
<dbReference type="CDD" id="cd08422">
    <property type="entry name" value="PBP2_CrgA_like"/>
    <property type="match status" value="1"/>
</dbReference>
<name>A0ABX9NY81_9GAMM</name>
<keyword evidence="7" id="KW-1185">Reference proteome</keyword>
<dbReference type="PANTHER" id="PTHR30537">
    <property type="entry name" value="HTH-TYPE TRANSCRIPTIONAL REGULATOR"/>
    <property type="match status" value="1"/>
</dbReference>
<dbReference type="SUPFAM" id="SSF53850">
    <property type="entry name" value="Periplasmic binding protein-like II"/>
    <property type="match status" value="1"/>
</dbReference>
<dbReference type="InterPro" id="IPR005119">
    <property type="entry name" value="LysR_subst-bd"/>
</dbReference>
<dbReference type="InterPro" id="IPR058163">
    <property type="entry name" value="LysR-type_TF_proteobact-type"/>
</dbReference>
<evidence type="ECO:0000256" key="2">
    <source>
        <dbReference type="ARBA" id="ARBA00023015"/>
    </source>
</evidence>
<accession>A0ABX9NY81</accession>
<dbReference type="Pfam" id="PF00126">
    <property type="entry name" value="HTH_1"/>
    <property type="match status" value="1"/>
</dbReference>
<dbReference type="PROSITE" id="PS50931">
    <property type="entry name" value="HTH_LYSR"/>
    <property type="match status" value="1"/>
</dbReference>
<dbReference type="Proteomes" id="UP000284119">
    <property type="component" value="Unassembled WGS sequence"/>
</dbReference>
<dbReference type="Gene3D" id="1.10.10.10">
    <property type="entry name" value="Winged helix-like DNA-binding domain superfamily/Winged helix DNA-binding domain"/>
    <property type="match status" value="1"/>
</dbReference>
<dbReference type="PANTHER" id="PTHR30537:SF5">
    <property type="entry name" value="HTH-TYPE TRANSCRIPTIONAL ACTIVATOR TTDR-RELATED"/>
    <property type="match status" value="1"/>
</dbReference>